<evidence type="ECO:0000313" key="7">
    <source>
        <dbReference type="EMBL" id="KPK63859.1"/>
    </source>
</evidence>
<dbReference type="InterPro" id="IPR005996">
    <property type="entry name" value="Ribosomal_uL30_bac-type"/>
</dbReference>
<evidence type="ECO:0000256" key="3">
    <source>
        <dbReference type="ARBA" id="ARBA00022980"/>
    </source>
</evidence>
<dbReference type="EMBL" id="LJUJ01000008">
    <property type="protein sequence ID" value="KPK63859.1"/>
    <property type="molecule type" value="Genomic_DNA"/>
</dbReference>
<protein>
    <recommendedName>
        <fullName evidence="5">50S ribosomal protein L30</fullName>
    </recommendedName>
</protein>
<dbReference type="STRING" id="1703779.AMJ83_05265"/>
<dbReference type="GO" id="GO:0003735">
    <property type="term" value="F:structural constituent of ribosome"/>
    <property type="evidence" value="ECO:0007669"/>
    <property type="project" value="InterPro"/>
</dbReference>
<dbReference type="Proteomes" id="UP000051373">
    <property type="component" value="Unassembled WGS sequence"/>
</dbReference>
<accession>A0A0S8FT00</accession>
<keyword evidence="3 7" id="KW-0689">Ribosomal protein</keyword>
<keyword evidence="4" id="KW-0687">Ribonucleoprotein</keyword>
<comment type="subunit">
    <text evidence="2">Part of the 50S ribosomal subunit.</text>
</comment>
<comment type="caution">
    <text evidence="7">The sequence shown here is derived from an EMBL/GenBank/DDBJ whole genome shotgun (WGS) entry which is preliminary data.</text>
</comment>
<evidence type="ECO:0000256" key="2">
    <source>
        <dbReference type="ARBA" id="ARBA00011838"/>
    </source>
</evidence>
<dbReference type="GO" id="GO:0006412">
    <property type="term" value="P:translation"/>
    <property type="evidence" value="ECO:0007669"/>
    <property type="project" value="InterPro"/>
</dbReference>
<evidence type="ECO:0000256" key="1">
    <source>
        <dbReference type="ARBA" id="ARBA00007594"/>
    </source>
</evidence>
<comment type="similarity">
    <text evidence="1">Belongs to the universal ribosomal protein uL30 family.</text>
</comment>
<organism evidence="7 8">
    <name type="scientific">candidate division WOR_3 bacterium SM23_42</name>
    <dbReference type="NCBI Taxonomy" id="1703779"/>
    <lineage>
        <taxon>Bacteria</taxon>
        <taxon>Bacteria division WOR-3</taxon>
    </lineage>
</organism>
<evidence type="ECO:0000313" key="8">
    <source>
        <dbReference type="Proteomes" id="UP000051373"/>
    </source>
</evidence>
<reference evidence="7 8" key="1">
    <citation type="journal article" date="2015" name="Microbiome">
        <title>Genomic resolution of linkages in carbon, nitrogen, and sulfur cycling among widespread estuary sediment bacteria.</title>
        <authorList>
            <person name="Baker B.J."/>
            <person name="Lazar C.S."/>
            <person name="Teske A.P."/>
            <person name="Dick G.J."/>
        </authorList>
    </citation>
    <scope>NUCLEOTIDE SEQUENCE [LARGE SCALE GENOMIC DNA]</scope>
    <source>
        <strain evidence="7">SM23_42</strain>
    </source>
</reference>
<dbReference type="AlphaFoldDB" id="A0A0S8FT00"/>
<name>A0A0S8FT00_UNCW3</name>
<dbReference type="PANTHER" id="PTHR15892:SF2">
    <property type="entry name" value="LARGE RIBOSOMAL SUBUNIT PROTEIN UL30M"/>
    <property type="match status" value="1"/>
</dbReference>
<proteinExistence type="inferred from homology"/>
<dbReference type="NCBIfam" id="TIGR01308">
    <property type="entry name" value="rpmD_bact"/>
    <property type="match status" value="1"/>
</dbReference>
<dbReference type="PIRSF" id="PIRSF002211">
    <property type="entry name" value="Ribosomal_L30_bac-type"/>
    <property type="match status" value="1"/>
</dbReference>
<dbReference type="HAMAP" id="MF_01371_B">
    <property type="entry name" value="Ribosomal_uL30_B"/>
    <property type="match status" value="1"/>
</dbReference>
<dbReference type="GO" id="GO:0022625">
    <property type="term" value="C:cytosolic large ribosomal subunit"/>
    <property type="evidence" value="ECO:0007669"/>
    <property type="project" value="TreeGrafter"/>
</dbReference>
<dbReference type="PANTHER" id="PTHR15892">
    <property type="entry name" value="MITOCHONDRIAL RIBOSOMAL PROTEIN L30"/>
    <property type="match status" value="1"/>
</dbReference>
<dbReference type="Pfam" id="PF00327">
    <property type="entry name" value="Ribosomal_L30"/>
    <property type="match status" value="1"/>
</dbReference>
<dbReference type="SUPFAM" id="SSF55129">
    <property type="entry name" value="Ribosomal protein L30p/L7e"/>
    <property type="match status" value="1"/>
</dbReference>
<evidence type="ECO:0000256" key="4">
    <source>
        <dbReference type="ARBA" id="ARBA00023274"/>
    </source>
</evidence>
<dbReference type="InterPro" id="IPR016082">
    <property type="entry name" value="Ribosomal_uL30_ferredoxin-like"/>
</dbReference>
<sequence length="64" mass="7394">MKKLRVTLKKSLIDKQKRHKLTLKALGLTKVGKTRVFPDNDAVRGMINQISYMVDVEEITHETK</sequence>
<evidence type="ECO:0000259" key="6">
    <source>
        <dbReference type="Pfam" id="PF00327"/>
    </source>
</evidence>
<dbReference type="InterPro" id="IPR036919">
    <property type="entry name" value="Ribo_uL30_ferredoxin-like_sf"/>
</dbReference>
<dbReference type="CDD" id="cd01658">
    <property type="entry name" value="Ribosomal_L30"/>
    <property type="match status" value="1"/>
</dbReference>
<gene>
    <name evidence="7" type="ORF">AMJ83_05265</name>
</gene>
<dbReference type="Gene3D" id="3.30.1390.20">
    <property type="entry name" value="Ribosomal protein L30, ferredoxin-like fold domain"/>
    <property type="match status" value="1"/>
</dbReference>
<feature type="domain" description="Large ribosomal subunit protein uL30-like ferredoxin-like fold" evidence="6">
    <location>
        <begin position="4"/>
        <end position="54"/>
    </location>
</feature>
<evidence type="ECO:0000256" key="5">
    <source>
        <dbReference type="ARBA" id="ARBA00035492"/>
    </source>
</evidence>